<name>A0ABV5YLR0_9ACTN</name>
<comment type="caution">
    <text evidence="2">The sequence shown here is derived from an EMBL/GenBank/DDBJ whole genome shotgun (WGS) entry which is preliminary data.</text>
</comment>
<dbReference type="RefSeq" id="WP_378208456.1">
    <property type="nucleotide sequence ID" value="NZ_JBHLZP010000241.1"/>
</dbReference>
<dbReference type="Proteomes" id="UP001589627">
    <property type="component" value="Unassembled WGS sequence"/>
</dbReference>
<evidence type="ECO:0000256" key="1">
    <source>
        <dbReference type="ARBA" id="ARBA00022729"/>
    </source>
</evidence>
<gene>
    <name evidence="2" type="ORF">ACFFNX_27800</name>
</gene>
<dbReference type="Pfam" id="PF13416">
    <property type="entry name" value="SBP_bac_8"/>
    <property type="match status" value="1"/>
</dbReference>
<dbReference type="PANTHER" id="PTHR30006:SF2">
    <property type="entry name" value="ABC TRANSPORTER SUBSTRATE-BINDING PROTEIN"/>
    <property type="match status" value="1"/>
</dbReference>
<keyword evidence="1" id="KW-0732">Signal</keyword>
<dbReference type="InterPro" id="IPR006311">
    <property type="entry name" value="TAT_signal"/>
</dbReference>
<proteinExistence type="predicted"/>
<organism evidence="2 3">
    <name type="scientific">Actinoallomurus acaciae</name>
    <dbReference type="NCBI Taxonomy" id="502577"/>
    <lineage>
        <taxon>Bacteria</taxon>
        <taxon>Bacillati</taxon>
        <taxon>Actinomycetota</taxon>
        <taxon>Actinomycetes</taxon>
        <taxon>Streptosporangiales</taxon>
        <taxon>Thermomonosporaceae</taxon>
        <taxon>Actinoallomurus</taxon>
    </lineage>
</organism>
<protein>
    <submittedName>
        <fullName evidence="2">PotD/PotF family extracellular solute-binding protein</fullName>
    </submittedName>
</protein>
<dbReference type="SUPFAM" id="SSF53850">
    <property type="entry name" value="Periplasmic binding protein-like II"/>
    <property type="match status" value="1"/>
</dbReference>
<dbReference type="InterPro" id="IPR006059">
    <property type="entry name" value="SBP"/>
</dbReference>
<evidence type="ECO:0000313" key="3">
    <source>
        <dbReference type="Proteomes" id="UP001589627"/>
    </source>
</evidence>
<dbReference type="PROSITE" id="PS51318">
    <property type="entry name" value="TAT"/>
    <property type="match status" value="1"/>
</dbReference>
<keyword evidence="3" id="KW-1185">Reference proteome</keyword>
<dbReference type="Gene3D" id="3.40.190.10">
    <property type="entry name" value="Periplasmic binding protein-like II"/>
    <property type="match status" value="2"/>
</dbReference>
<accession>A0ABV5YLR0</accession>
<dbReference type="PANTHER" id="PTHR30006">
    <property type="entry name" value="THIAMINE-BINDING PERIPLASMIC PROTEIN-RELATED"/>
    <property type="match status" value="1"/>
</dbReference>
<evidence type="ECO:0000313" key="2">
    <source>
        <dbReference type="EMBL" id="MFB9835989.1"/>
    </source>
</evidence>
<sequence>MSDHSLSRRSMLKGTAGLLGGLTFASACGSVSPSTPGSSGSGGKLKLTMFAFLGGDLGKMPKEFAEEYESAHRNVRIEIYEQSNTVGYAKMLAQKKAAPDQPLVNFGFFNAPSSIQGIGDKMWAKLDYSALSNATDIDKRFRRDDGYGIGIGADQFGLLYNHEKIKQPPTSWSELWNHAHRGQVCLFQNPWYAVLMAAKLNGGGLNDMEPGWTLWQREAKQIRLMVDSNPQYLNVLSDGTAPLTAYFAGTGQQWINSGAPLSYVVPREGAIPLPVYLQAVEGSTQSQLEAVHDVINEMISPRWSARWAEVSVETPANTKATLPANLARLPAFSPQTLQHFVDVDYDVVGRHSAEWQKRWQTDVASRI</sequence>
<dbReference type="EMBL" id="JBHLZP010000241">
    <property type="protein sequence ID" value="MFB9835989.1"/>
    <property type="molecule type" value="Genomic_DNA"/>
</dbReference>
<reference evidence="2 3" key="1">
    <citation type="submission" date="2024-09" db="EMBL/GenBank/DDBJ databases">
        <authorList>
            <person name="Sun Q."/>
            <person name="Mori K."/>
        </authorList>
    </citation>
    <scope>NUCLEOTIDE SEQUENCE [LARGE SCALE GENOMIC DNA]</scope>
    <source>
        <strain evidence="2 3">TBRC 0563</strain>
    </source>
</reference>